<evidence type="ECO:0000256" key="9">
    <source>
        <dbReference type="ARBA" id="ARBA00023136"/>
    </source>
</evidence>
<comment type="similarity">
    <text evidence="2">Belongs to the YajC family.</text>
</comment>
<comment type="subcellular location">
    <subcellularLocation>
        <location evidence="1">Cell membrane</location>
        <topology evidence="1">Single-pass membrane protein</topology>
    </subcellularLocation>
</comment>
<organism evidence="12 13">
    <name type="scientific">Galliscardovia ingluviei</name>
    <dbReference type="NCBI Taxonomy" id="1769422"/>
    <lineage>
        <taxon>Bacteria</taxon>
        <taxon>Bacillati</taxon>
        <taxon>Actinomycetota</taxon>
        <taxon>Actinomycetes</taxon>
        <taxon>Bifidobacteriales</taxon>
        <taxon>Bifidobacteriaceae</taxon>
        <taxon>Galliscardovia</taxon>
    </lineage>
</organism>
<evidence type="ECO:0000256" key="4">
    <source>
        <dbReference type="ARBA" id="ARBA00022475"/>
    </source>
</evidence>
<comment type="caution">
    <text evidence="12">The sequence shown here is derived from an EMBL/GenBank/DDBJ whole genome shotgun (WGS) entry which is preliminary data.</text>
</comment>
<evidence type="ECO:0000256" key="8">
    <source>
        <dbReference type="ARBA" id="ARBA00023010"/>
    </source>
</evidence>
<evidence type="ECO:0000256" key="7">
    <source>
        <dbReference type="ARBA" id="ARBA00022989"/>
    </source>
</evidence>
<reference evidence="12" key="1">
    <citation type="journal article" date="2014" name="Int. J. Syst. Evol. Microbiol.">
        <title>Complete genome sequence of Corynebacterium casei LMG S-19264T (=DSM 44701T), isolated from a smear-ripened cheese.</title>
        <authorList>
            <consortium name="US DOE Joint Genome Institute (JGI-PGF)"/>
            <person name="Walter F."/>
            <person name="Albersmeier A."/>
            <person name="Kalinowski J."/>
            <person name="Ruckert C."/>
        </authorList>
    </citation>
    <scope>NUCLEOTIDE SEQUENCE</scope>
    <source>
        <strain evidence="12">CCM 8606</strain>
    </source>
</reference>
<evidence type="ECO:0000256" key="11">
    <source>
        <dbReference type="SAM" id="Phobius"/>
    </source>
</evidence>
<dbReference type="Proteomes" id="UP000619536">
    <property type="component" value="Unassembled WGS sequence"/>
</dbReference>
<dbReference type="RefSeq" id="WP_188354503.1">
    <property type="nucleotide sequence ID" value="NZ_BMDH01000001.1"/>
</dbReference>
<dbReference type="EMBL" id="BMDH01000001">
    <property type="protein sequence ID" value="GGI12906.1"/>
    <property type="molecule type" value="Genomic_DNA"/>
</dbReference>
<evidence type="ECO:0000313" key="12">
    <source>
        <dbReference type="EMBL" id="GGI12906.1"/>
    </source>
</evidence>
<dbReference type="InterPro" id="IPR003849">
    <property type="entry name" value="Preprotein_translocase_YajC"/>
</dbReference>
<keyword evidence="6" id="KW-0653">Protein transport</keyword>
<feature type="compositionally biased region" description="Low complexity" evidence="10">
    <location>
        <begin position="102"/>
        <end position="139"/>
    </location>
</feature>
<keyword evidence="5 11" id="KW-0812">Transmembrane</keyword>
<evidence type="ECO:0008006" key="14">
    <source>
        <dbReference type="Google" id="ProtNLM"/>
    </source>
</evidence>
<dbReference type="Pfam" id="PF02699">
    <property type="entry name" value="YajC"/>
    <property type="match status" value="1"/>
</dbReference>
<accession>A0A8J3F127</accession>
<sequence length="151" mass="16747">MDPNGMFLIILVLAMVLIMFWQSRNAKKQRSKQDDFRTNLKPGDKVATLSGLIGNIVEVDLDHDQVVLDSEGSRSRWRIQAITEAPVEPKYVSDEEYERSQQEATEAQTDQDAQEQTADAAEGNAEGVEEAPAAATEPSAEQEESAEQSHK</sequence>
<evidence type="ECO:0000256" key="3">
    <source>
        <dbReference type="ARBA" id="ARBA00022448"/>
    </source>
</evidence>
<evidence type="ECO:0000313" key="13">
    <source>
        <dbReference type="Proteomes" id="UP000619536"/>
    </source>
</evidence>
<keyword evidence="4" id="KW-1003">Cell membrane</keyword>
<keyword evidence="7 11" id="KW-1133">Transmembrane helix</keyword>
<dbReference type="PANTHER" id="PTHR33909">
    <property type="entry name" value="SEC TRANSLOCON ACCESSORY COMPLEX SUBUNIT YAJC"/>
    <property type="match status" value="1"/>
</dbReference>
<feature type="compositionally biased region" description="Acidic residues" evidence="10">
    <location>
        <begin position="140"/>
        <end position="151"/>
    </location>
</feature>
<keyword evidence="13" id="KW-1185">Reference proteome</keyword>
<keyword evidence="3" id="KW-0813">Transport</keyword>
<evidence type="ECO:0000256" key="6">
    <source>
        <dbReference type="ARBA" id="ARBA00022927"/>
    </source>
</evidence>
<protein>
    <recommendedName>
        <fullName evidence="14">Preprotein translocase subunit YajC</fullName>
    </recommendedName>
</protein>
<gene>
    <name evidence="12" type="ORF">GCM10007377_03300</name>
</gene>
<evidence type="ECO:0000256" key="2">
    <source>
        <dbReference type="ARBA" id="ARBA00006742"/>
    </source>
</evidence>
<dbReference type="SMART" id="SM01323">
    <property type="entry name" value="YajC"/>
    <property type="match status" value="1"/>
</dbReference>
<dbReference type="NCBIfam" id="TIGR00739">
    <property type="entry name" value="yajC"/>
    <property type="match status" value="1"/>
</dbReference>
<dbReference type="GO" id="GO:0005886">
    <property type="term" value="C:plasma membrane"/>
    <property type="evidence" value="ECO:0007669"/>
    <property type="project" value="UniProtKB-SubCell"/>
</dbReference>
<evidence type="ECO:0000256" key="5">
    <source>
        <dbReference type="ARBA" id="ARBA00022692"/>
    </source>
</evidence>
<reference evidence="12" key="2">
    <citation type="submission" date="2020-09" db="EMBL/GenBank/DDBJ databases">
        <authorList>
            <person name="Sun Q."/>
            <person name="Sedlacek I."/>
        </authorList>
    </citation>
    <scope>NUCLEOTIDE SEQUENCE</scope>
    <source>
        <strain evidence="12">CCM 8606</strain>
    </source>
</reference>
<feature type="transmembrane region" description="Helical" evidence="11">
    <location>
        <begin position="6"/>
        <end position="23"/>
    </location>
</feature>
<dbReference type="PANTHER" id="PTHR33909:SF1">
    <property type="entry name" value="SEC TRANSLOCON ACCESSORY COMPLEX SUBUNIT YAJC"/>
    <property type="match status" value="1"/>
</dbReference>
<feature type="region of interest" description="Disordered" evidence="10">
    <location>
        <begin position="84"/>
        <end position="151"/>
    </location>
</feature>
<evidence type="ECO:0000256" key="1">
    <source>
        <dbReference type="ARBA" id="ARBA00004162"/>
    </source>
</evidence>
<name>A0A8J3F127_9BIFI</name>
<keyword evidence="8" id="KW-0811">Translocation</keyword>
<dbReference type="AlphaFoldDB" id="A0A8J3F127"/>
<keyword evidence="9 11" id="KW-0472">Membrane</keyword>
<evidence type="ECO:0000256" key="10">
    <source>
        <dbReference type="SAM" id="MobiDB-lite"/>
    </source>
</evidence>
<dbReference type="GO" id="GO:0015031">
    <property type="term" value="P:protein transport"/>
    <property type="evidence" value="ECO:0007669"/>
    <property type="project" value="UniProtKB-KW"/>
</dbReference>
<proteinExistence type="inferred from homology"/>